<dbReference type="EMBL" id="BAAAFM010000008">
    <property type="protein sequence ID" value="GAA0211420.1"/>
    <property type="molecule type" value="Genomic_DNA"/>
</dbReference>
<sequence length="106" mass="11801">MIDGLQRAYYLRALNPSDTSTHIQLAEELGLDLDAFHDDIISSETEQELQNQIQLYKELSANGFPSLTLQNNNTLTQIPVDYKNASAMLDLIKQALSPSSQGQNYG</sequence>
<keyword evidence="2" id="KW-1185">Reference proteome</keyword>
<gene>
    <name evidence="1" type="ORF">GCM10009123_18240</name>
</gene>
<evidence type="ECO:0000313" key="2">
    <source>
        <dbReference type="Proteomes" id="UP001501221"/>
    </source>
</evidence>
<protein>
    <recommendedName>
        <fullName evidence="3">DSBA-like thioredoxin domain-containing protein</fullName>
    </recommendedName>
</protein>
<reference evidence="1 2" key="1">
    <citation type="journal article" date="2019" name="Int. J. Syst. Evol. Microbiol.">
        <title>The Global Catalogue of Microorganisms (GCM) 10K type strain sequencing project: providing services to taxonomists for standard genome sequencing and annotation.</title>
        <authorList>
            <consortium name="The Broad Institute Genomics Platform"/>
            <consortium name="The Broad Institute Genome Sequencing Center for Infectious Disease"/>
            <person name="Wu L."/>
            <person name="Ma J."/>
        </authorList>
    </citation>
    <scope>NUCLEOTIDE SEQUENCE [LARGE SCALE GENOMIC DNA]</scope>
    <source>
        <strain evidence="1 2">JCM 16211</strain>
    </source>
</reference>
<comment type="caution">
    <text evidence="1">The sequence shown here is derived from an EMBL/GenBank/DDBJ whole genome shotgun (WGS) entry which is preliminary data.</text>
</comment>
<evidence type="ECO:0000313" key="1">
    <source>
        <dbReference type="EMBL" id="GAA0211420.1"/>
    </source>
</evidence>
<organism evidence="1 2">
    <name type="scientific">Kangiella japonica</name>
    <dbReference type="NCBI Taxonomy" id="647384"/>
    <lineage>
        <taxon>Bacteria</taxon>
        <taxon>Pseudomonadati</taxon>
        <taxon>Pseudomonadota</taxon>
        <taxon>Gammaproteobacteria</taxon>
        <taxon>Kangiellales</taxon>
        <taxon>Kangiellaceae</taxon>
        <taxon>Kangiella</taxon>
    </lineage>
</organism>
<accession>A0ABN0T3I8</accession>
<dbReference type="SUPFAM" id="SSF52833">
    <property type="entry name" value="Thioredoxin-like"/>
    <property type="match status" value="1"/>
</dbReference>
<dbReference type="Proteomes" id="UP001501221">
    <property type="component" value="Unassembled WGS sequence"/>
</dbReference>
<proteinExistence type="predicted"/>
<dbReference type="Pfam" id="PF13743">
    <property type="entry name" value="Thioredoxin_5"/>
    <property type="match status" value="1"/>
</dbReference>
<name>A0ABN0T3I8_9GAMM</name>
<dbReference type="InterPro" id="IPR036249">
    <property type="entry name" value="Thioredoxin-like_sf"/>
</dbReference>
<evidence type="ECO:0008006" key="3">
    <source>
        <dbReference type="Google" id="ProtNLM"/>
    </source>
</evidence>
<dbReference type="Gene3D" id="3.40.30.10">
    <property type="entry name" value="Glutaredoxin"/>
    <property type="match status" value="1"/>
</dbReference>